<name>U2PC67_LEPWF</name>
<dbReference type="AlphaFoldDB" id="U2PC67"/>
<reference evidence="2 3" key="1">
    <citation type="submission" date="2013-06" db="EMBL/GenBank/DDBJ databases">
        <authorList>
            <person name="Weinstock G."/>
            <person name="Sodergren E."/>
            <person name="Lobos E.A."/>
            <person name="Fulton L."/>
            <person name="Fulton R."/>
            <person name="Courtney L."/>
            <person name="Fronick C."/>
            <person name="O'Laughlin M."/>
            <person name="Godfrey J."/>
            <person name="Wilson R.M."/>
            <person name="Miner T."/>
            <person name="Farmer C."/>
            <person name="Delehaunty K."/>
            <person name="Cordes M."/>
            <person name="Minx P."/>
            <person name="Tomlinson C."/>
            <person name="Chen J."/>
            <person name="Wollam A."/>
            <person name="Pepin K.H."/>
            <person name="Bhonagiri V."/>
            <person name="Zhang X."/>
            <person name="Warren W."/>
            <person name="Mitreva M."/>
            <person name="Mardis E.R."/>
            <person name="Wilson R.K."/>
        </authorList>
    </citation>
    <scope>NUCLEOTIDE SEQUENCE [LARGE SCALE GENOMIC DNA]</scope>
    <source>
        <strain evidence="2 3">F0279</strain>
    </source>
</reference>
<gene>
    <name evidence="2" type="ORF">HMPREF9015_02110</name>
</gene>
<dbReference type="eggNOG" id="ENOG5033GH7">
    <property type="taxonomic scope" value="Bacteria"/>
</dbReference>
<evidence type="ECO:0000313" key="2">
    <source>
        <dbReference type="EMBL" id="ERK48085.1"/>
    </source>
</evidence>
<comment type="caution">
    <text evidence="2">The sequence shown here is derived from an EMBL/GenBank/DDBJ whole genome shotgun (WGS) entry which is preliminary data.</text>
</comment>
<proteinExistence type="predicted"/>
<accession>U2PC67</accession>
<dbReference type="Proteomes" id="UP000016626">
    <property type="component" value="Unassembled WGS sequence"/>
</dbReference>
<sequence length="207" mass="24602">MAGDIMDRQELLNINKNRKIEVESYHSSFDFDKYEITDENVIKEVTQTEEDIQQIGKFMAKKALEMGRKLKRIQQILSSHGTGTFVAWFNSLGLDKNMVYREINRWEQFEKYRNPAIAEASVRTLEYIKKNNDKLEEAEIVEILEDPLEAAKKIKEIEKKGKEEIEINFDEKIQKLSKKIEKAYKNIEKWEMEIKKLKSRNDDFEED</sequence>
<dbReference type="HOGENOM" id="CLU_114911_0_0_0"/>
<feature type="coiled-coil region" evidence="1">
    <location>
        <begin position="173"/>
        <end position="207"/>
    </location>
</feature>
<keyword evidence="1" id="KW-0175">Coiled coil</keyword>
<evidence type="ECO:0000313" key="3">
    <source>
        <dbReference type="Proteomes" id="UP000016626"/>
    </source>
</evidence>
<protein>
    <submittedName>
        <fullName evidence="2">Uncharacterized protein</fullName>
    </submittedName>
</protein>
<organism evidence="2 3">
    <name type="scientific">Leptotrichia wadei (strain F0279)</name>
    <dbReference type="NCBI Taxonomy" id="888055"/>
    <lineage>
        <taxon>Bacteria</taxon>
        <taxon>Fusobacteriati</taxon>
        <taxon>Fusobacteriota</taxon>
        <taxon>Fusobacteriia</taxon>
        <taxon>Fusobacteriales</taxon>
        <taxon>Leptotrichiaceae</taxon>
        <taxon>Leptotrichia</taxon>
    </lineage>
</organism>
<evidence type="ECO:0000256" key="1">
    <source>
        <dbReference type="SAM" id="Coils"/>
    </source>
</evidence>
<dbReference type="PATRIC" id="fig|888055.3.peg.2029"/>
<dbReference type="EMBL" id="AWVM01000106">
    <property type="protein sequence ID" value="ERK48085.1"/>
    <property type="molecule type" value="Genomic_DNA"/>
</dbReference>